<keyword evidence="2" id="KW-1185">Reference proteome</keyword>
<proteinExistence type="predicted"/>
<dbReference type="Proteomes" id="UP000265520">
    <property type="component" value="Unassembled WGS sequence"/>
</dbReference>
<evidence type="ECO:0000313" key="1">
    <source>
        <dbReference type="EMBL" id="MCI97482.1"/>
    </source>
</evidence>
<name>A0A392WCM8_9FABA</name>
<reference evidence="1 2" key="1">
    <citation type="journal article" date="2018" name="Front. Plant Sci.">
        <title>Red Clover (Trifolium pratense) and Zigzag Clover (T. medium) - A Picture of Genomic Similarities and Differences.</title>
        <authorList>
            <person name="Dluhosova J."/>
            <person name="Istvanek J."/>
            <person name="Nedelnik J."/>
            <person name="Repkova J."/>
        </authorList>
    </citation>
    <scope>NUCLEOTIDE SEQUENCE [LARGE SCALE GENOMIC DNA]</scope>
    <source>
        <strain evidence="2">cv. 10/8</strain>
        <tissue evidence="1">Leaf</tissue>
    </source>
</reference>
<feature type="non-terminal residue" evidence="1">
    <location>
        <position position="14"/>
    </location>
</feature>
<dbReference type="EMBL" id="LXQA011444765">
    <property type="protein sequence ID" value="MCI97482.1"/>
    <property type="molecule type" value="Genomic_DNA"/>
</dbReference>
<comment type="caution">
    <text evidence="1">The sequence shown here is derived from an EMBL/GenBank/DDBJ whole genome shotgun (WGS) entry which is preliminary data.</text>
</comment>
<organism evidence="1 2">
    <name type="scientific">Trifolium medium</name>
    <dbReference type="NCBI Taxonomy" id="97028"/>
    <lineage>
        <taxon>Eukaryota</taxon>
        <taxon>Viridiplantae</taxon>
        <taxon>Streptophyta</taxon>
        <taxon>Embryophyta</taxon>
        <taxon>Tracheophyta</taxon>
        <taxon>Spermatophyta</taxon>
        <taxon>Magnoliopsida</taxon>
        <taxon>eudicotyledons</taxon>
        <taxon>Gunneridae</taxon>
        <taxon>Pentapetalae</taxon>
        <taxon>rosids</taxon>
        <taxon>fabids</taxon>
        <taxon>Fabales</taxon>
        <taxon>Fabaceae</taxon>
        <taxon>Papilionoideae</taxon>
        <taxon>50 kb inversion clade</taxon>
        <taxon>NPAAA clade</taxon>
        <taxon>Hologalegina</taxon>
        <taxon>IRL clade</taxon>
        <taxon>Trifolieae</taxon>
        <taxon>Trifolium</taxon>
    </lineage>
</organism>
<accession>A0A392WCM8</accession>
<sequence length="14" mass="1795">MELLIVENRTRHKR</sequence>
<protein>
    <submittedName>
        <fullName evidence="1">Uncharacterized protein</fullName>
    </submittedName>
</protein>
<evidence type="ECO:0000313" key="2">
    <source>
        <dbReference type="Proteomes" id="UP000265520"/>
    </source>
</evidence>